<accession>A0A0G0W8F5</accession>
<organism evidence="1 2">
    <name type="scientific">candidate division CPR2 bacterium GW2011_GWC1_41_48</name>
    <dbReference type="NCBI Taxonomy" id="1618344"/>
    <lineage>
        <taxon>Bacteria</taxon>
        <taxon>Bacteria division CPR2</taxon>
    </lineage>
</organism>
<dbReference type="AlphaFoldDB" id="A0A0G0W8F5"/>
<evidence type="ECO:0000313" key="1">
    <source>
        <dbReference type="EMBL" id="KKS09269.1"/>
    </source>
</evidence>
<dbReference type="CDD" id="cd00688">
    <property type="entry name" value="ISOPREN_C2_like"/>
    <property type="match status" value="1"/>
</dbReference>
<dbReference type="Gene3D" id="1.50.10.20">
    <property type="match status" value="1"/>
</dbReference>
<dbReference type="EMBL" id="LCBL01000002">
    <property type="protein sequence ID" value="KKS09269.1"/>
    <property type="molecule type" value="Genomic_DNA"/>
</dbReference>
<protein>
    <submittedName>
        <fullName evidence="1">Uncharacterized protein</fullName>
    </submittedName>
</protein>
<sequence>MIKSNLKDAINLATSFLLAEQRADGSFLDYAWEAHGGGSKWERHTIFSAAIVLLSLSELTESEDLKALKKRAANFLLAQKSNRWSFNYWTKGSNEQKTMPYPDDLDDTSCALAALLKYDKRLIDGKVMAHLIKILTSLEAEEGGPYYTWFKEGKNSKNWKDIDLAVNSNVGFLLSLFEISLPNIEKLMEDHIFKEDFSSPYYASPFSQIYFISRTYNGKLKENIINYLLKRDTNGIWNNPFDTALALNSLINLGCKSKELENGINYLLKSLKKESRKSYPFVVESVKNRKMILSGSPAITIAMSLEAIEKYRKILEADNGLKDKSVLKMSEPMSIKNEILKKSKDRFKSTDPEFKKFAVGYIDRIVGGNTGDLIALFPYEFRESLGPVGKKVSNKMIISLGLANLNGWTAYTIYDNFFDGEGDPKSLSLANLCLRELALLYKGVLRQNKDFIPIFVKIMDRIDEANYKETKNGYFEVKKDIISIPRALPEYGDLSGLAQKSLGHGLGPMAILCFLGYGNESLEFKGFLDWLINYLVTRQLNDDLHDWEEDLKAGRITEVVAALIKNWQLKTKKEKINIRKDLLELQKIFWYEVIEGMAQEILIHAEAAKKSIAKIKIIKNPQRLNNFLVPLEESAKKSLSERENMIKFLSSY</sequence>
<dbReference type="Proteomes" id="UP000033869">
    <property type="component" value="Unassembled WGS sequence"/>
</dbReference>
<dbReference type="InterPro" id="IPR008930">
    <property type="entry name" value="Terpenoid_cyclase/PrenylTrfase"/>
</dbReference>
<gene>
    <name evidence="1" type="ORF">UU65_C0002G0047</name>
</gene>
<proteinExistence type="predicted"/>
<evidence type="ECO:0000313" key="2">
    <source>
        <dbReference type="Proteomes" id="UP000033869"/>
    </source>
</evidence>
<comment type="caution">
    <text evidence="1">The sequence shown here is derived from an EMBL/GenBank/DDBJ whole genome shotgun (WGS) entry which is preliminary data.</text>
</comment>
<dbReference type="SUPFAM" id="SSF48239">
    <property type="entry name" value="Terpenoid cyclases/Protein prenyltransferases"/>
    <property type="match status" value="1"/>
</dbReference>
<reference evidence="1 2" key="1">
    <citation type="journal article" date="2015" name="Nature">
        <title>rRNA introns, odd ribosomes, and small enigmatic genomes across a large radiation of phyla.</title>
        <authorList>
            <person name="Brown C.T."/>
            <person name="Hug L.A."/>
            <person name="Thomas B.C."/>
            <person name="Sharon I."/>
            <person name="Castelle C.J."/>
            <person name="Singh A."/>
            <person name="Wilkins M.J."/>
            <person name="Williams K.H."/>
            <person name="Banfield J.F."/>
        </authorList>
    </citation>
    <scope>NUCLEOTIDE SEQUENCE [LARGE SCALE GENOMIC DNA]</scope>
</reference>
<name>A0A0G0W8F5_UNCC2</name>